<organism evidence="2 3">
    <name type="scientific">Paracoccus sanguinis</name>
    <dbReference type="NCBI Taxonomy" id="1545044"/>
    <lineage>
        <taxon>Bacteria</taxon>
        <taxon>Pseudomonadati</taxon>
        <taxon>Pseudomonadota</taxon>
        <taxon>Alphaproteobacteria</taxon>
        <taxon>Rhodobacterales</taxon>
        <taxon>Paracoccaceae</taxon>
        <taxon>Paracoccus</taxon>
    </lineage>
</organism>
<evidence type="ECO:0000313" key="2">
    <source>
        <dbReference type="EMBL" id="KGJ22740.1"/>
    </source>
</evidence>
<sequence length="85" mass="9658">MWASLVVGLLGRPWARRVAALALVALTITLFILNLRRQGERAGRAAERLDQMEQTHAIHRQMLDAAARRPRSRDDLLDRLRDGGF</sequence>
<accession>A0A099GIR7</accession>
<protein>
    <submittedName>
        <fullName evidence="2">Uncharacterized protein</fullName>
    </submittedName>
</protein>
<feature type="transmembrane region" description="Helical" evidence="1">
    <location>
        <begin position="14"/>
        <end position="35"/>
    </location>
</feature>
<keyword evidence="1" id="KW-1133">Transmembrane helix</keyword>
<reference evidence="2 3" key="2">
    <citation type="submission" date="2014-10" db="EMBL/GenBank/DDBJ databases">
        <title>Paracoccus sanguinis sp. nov., isolated from clinical specimens of New York State patients.</title>
        <authorList>
            <person name="Mingle L.A."/>
            <person name="Cole J.A."/>
            <person name="Lapierre P."/>
            <person name="Musser K.A."/>
        </authorList>
    </citation>
    <scope>NUCLEOTIDE SEQUENCE [LARGE SCALE GENOMIC DNA]</scope>
    <source>
        <strain evidence="2 3">5503</strain>
    </source>
</reference>
<keyword evidence="1" id="KW-0472">Membrane</keyword>
<proteinExistence type="predicted"/>
<dbReference type="EMBL" id="JRKQ01000021">
    <property type="protein sequence ID" value="KGJ22740.1"/>
    <property type="molecule type" value="Genomic_DNA"/>
</dbReference>
<dbReference type="AlphaFoldDB" id="A0A099GIR7"/>
<dbReference type="RefSeq" id="WP_036708276.1">
    <property type="nucleotide sequence ID" value="NZ_JRKQ01000021.1"/>
</dbReference>
<keyword evidence="1" id="KW-0812">Transmembrane</keyword>
<name>A0A099GIR7_9RHOB</name>
<evidence type="ECO:0000256" key="1">
    <source>
        <dbReference type="SAM" id="Phobius"/>
    </source>
</evidence>
<comment type="caution">
    <text evidence="2">The sequence shown here is derived from an EMBL/GenBank/DDBJ whole genome shotgun (WGS) entry which is preliminary data.</text>
</comment>
<reference evidence="2 3" key="1">
    <citation type="submission" date="2014-09" db="EMBL/GenBank/DDBJ databases">
        <authorList>
            <person name="McGinnis J.M."/>
            <person name="Wolfgang W.J."/>
        </authorList>
    </citation>
    <scope>NUCLEOTIDE SEQUENCE [LARGE SCALE GENOMIC DNA]</scope>
    <source>
        <strain evidence="2 3">5503</strain>
    </source>
</reference>
<gene>
    <name evidence="2" type="ORF">IX56_06280</name>
</gene>
<evidence type="ECO:0000313" key="3">
    <source>
        <dbReference type="Proteomes" id="UP000029858"/>
    </source>
</evidence>
<dbReference type="Proteomes" id="UP000029858">
    <property type="component" value="Unassembled WGS sequence"/>
</dbReference>